<sequence length="159" mass="18828">MKRIPLTQGKFAIVDDEDYERLIQYDWYVHKGRHTYYARRSVKEDGKWKVRCMHSDIINVPTGFQADHKNRKGYDNRKCNLRICTHAQNIQNSKLNKTSKYSSRYKGVSWFKITKKWRAYIKKNNVFTSLGYYSNEIDAAKAYDKAARGLFGEFACTNF</sequence>
<evidence type="ECO:0000313" key="5">
    <source>
        <dbReference type="EMBL" id="KKL19433.1"/>
    </source>
</evidence>
<dbReference type="InterPro" id="IPR016177">
    <property type="entry name" value="DNA-bd_dom_sf"/>
</dbReference>
<dbReference type="GO" id="GO:0003677">
    <property type="term" value="F:DNA binding"/>
    <property type="evidence" value="ECO:0007669"/>
    <property type="project" value="UniProtKB-KW"/>
</dbReference>
<dbReference type="InterPro" id="IPR001471">
    <property type="entry name" value="AP2/ERF_dom"/>
</dbReference>
<dbReference type="SUPFAM" id="SSF54060">
    <property type="entry name" value="His-Me finger endonucleases"/>
    <property type="match status" value="1"/>
</dbReference>
<dbReference type="InterPro" id="IPR036955">
    <property type="entry name" value="AP2/ERF_dom_sf"/>
</dbReference>
<comment type="caution">
    <text evidence="5">The sequence shown here is derived from an EMBL/GenBank/DDBJ whole genome shotgun (WGS) entry which is preliminary data.</text>
</comment>
<proteinExistence type="predicted"/>
<dbReference type="EMBL" id="LAZR01038489">
    <property type="protein sequence ID" value="KKL19433.1"/>
    <property type="molecule type" value="Genomic_DNA"/>
</dbReference>
<dbReference type="InterPro" id="IPR044925">
    <property type="entry name" value="His-Me_finger_sf"/>
</dbReference>
<evidence type="ECO:0000256" key="3">
    <source>
        <dbReference type="ARBA" id="ARBA00023163"/>
    </source>
</evidence>
<dbReference type="Gene3D" id="3.30.730.10">
    <property type="entry name" value="AP2/ERF domain"/>
    <property type="match status" value="1"/>
</dbReference>
<dbReference type="Gene3D" id="3.90.75.20">
    <property type="match status" value="1"/>
</dbReference>
<feature type="domain" description="AP2/ERF" evidence="4">
    <location>
        <begin position="104"/>
        <end position="159"/>
    </location>
</feature>
<name>A0A0F9E5U8_9ZZZZ</name>
<gene>
    <name evidence="5" type="ORF">LCGC14_2465540</name>
</gene>
<accession>A0A0F9E5U8</accession>
<keyword evidence="2" id="KW-0238">DNA-binding</keyword>
<organism evidence="5">
    <name type="scientific">marine sediment metagenome</name>
    <dbReference type="NCBI Taxonomy" id="412755"/>
    <lineage>
        <taxon>unclassified sequences</taxon>
        <taxon>metagenomes</taxon>
        <taxon>ecological metagenomes</taxon>
    </lineage>
</organism>
<evidence type="ECO:0000259" key="4">
    <source>
        <dbReference type="PROSITE" id="PS51032"/>
    </source>
</evidence>
<protein>
    <recommendedName>
        <fullName evidence="4">AP2/ERF domain-containing protein</fullName>
    </recommendedName>
</protein>
<dbReference type="SUPFAM" id="SSF54171">
    <property type="entry name" value="DNA-binding domain"/>
    <property type="match status" value="1"/>
</dbReference>
<keyword evidence="1" id="KW-0805">Transcription regulation</keyword>
<dbReference type="GO" id="GO:0003700">
    <property type="term" value="F:DNA-binding transcription factor activity"/>
    <property type="evidence" value="ECO:0007669"/>
    <property type="project" value="InterPro"/>
</dbReference>
<dbReference type="PROSITE" id="PS51032">
    <property type="entry name" value="AP2_ERF"/>
    <property type="match status" value="1"/>
</dbReference>
<dbReference type="AlphaFoldDB" id="A0A0F9E5U8"/>
<evidence type="ECO:0000256" key="2">
    <source>
        <dbReference type="ARBA" id="ARBA00023125"/>
    </source>
</evidence>
<keyword evidence="3" id="KW-0804">Transcription</keyword>
<reference evidence="5" key="1">
    <citation type="journal article" date="2015" name="Nature">
        <title>Complex archaea that bridge the gap between prokaryotes and eukaryotes.</title>
        <authorList>
            <person name="Spang A."/>
            <person name="Saw J.H."/>
            <person name="Jorgensen S.L."/>
            <person name="Zaremba-Niedzwiedzka K."/>
            <person name="Martijn J."/>
            <person name="Lind A.E."/>
            <person name="van Eijk R."/>
            <person name="Schleper C."/>
            <person name="Guy L."/>
            <person name="Ettema T.J."/>
        </authorList>
    </citation>
    <scope>NUCLEOTIDE SEQUENCE</scope>
</reference>
<evidence type="ECO:0000256" key="1">
    <source>
        <dbReference type="ARBA" id="ARBA00023015"/>
    </source>
</evidence>